<name>A0A0H1BAN8_9EURO</name>
<dbReference type="Proteomes" id="UP000053573">
    <property type="component" value="Unassembled WGS sequence"/>
</dbReference>
<gene>
    <name evidence="1" type="ORF">EMPG_16116</name>
</gene>
<comment type="caution">
    <text evidence="1">The sequence shown here is derived from an EMBL/GenBank/DDBJ whole genome shotgun (WGS) entry which is preliminary data.</text>
</comment>
<organism evidence="1 2">
    <name type="scientific">Blastomyces silverae</name>
    <dbReference type="NCBI Taxonomy" id="2060906"/>
    <lineage>
        <taxon>Eukaryota</taxon>
        <taxon>Fungi</taxon>
        <taxon>Dikarya</taxon>
        <taxon>Ascomycota</taxon>
        <taxon>Pezizomycotina</taxon>
        <taxon>Eurotiomycetes</taxon>
        <taxon>Eurotiomycetidae</taxon>
        <taxon>Onygenales</taxon>
        <taxon>Ajellomycetaceae</taxon>
        <taxon>Blastomyces</taxon>
    </lineage>
</organism>
<protein>
    <submittedName>
        <fullName evidence="1">Uncharacterized protein</fullName>
    </submittedName>
</protein>
<evidence type="ECO:0000313" key="1">
    <source>
        <dbReference type="EMBL" id="KLJ08430.1"/>
    </source>
</evidence>
<sequence>MGCCMTCTPIASCGSPPSGIISNCGSFFLGTQMDDGQGKCICCQFHLENDTRMTSLSHSQPRMLVSLLGLHLPIRGFKIARYPRIWSIRRGIGYSALGKNFHWSCQE</sequence>
<dbReference type="EMBL" id="LDEV01002595">
    <property type="protein sequence ID" value="KLJ08430.1"/>
    <property type="molecule type" value="Genomic_DNA"/>
</dbReference>
<accession>A0A0H1BAN8</accession>
<keyword evidence="2" id="KW-1185">Reference proteome</keyword>
<feature type="non-terminal residue" evidence="1">
    <location>
        <position position="107"/>
    </location>
</feature>
<proteinExistence type="predicted"/>
<dbReference type="AlphaFoldDB" id="A0A0H1BAN8"/>
<reference evidence="2" key="1">
    <citation type="journal article" date="2015" name="PLoS Genet.">
        <title>The dynamic genome and transcriptome of the human fungal pathogen Blastomyces and close relative Emmonsia.</title>
        <authorList>
            <person name="Munoz J.F."/>
            <person name="Gauthier G.M."/>
            <person name="Desjardins C.A."/>
            <person name="Gallo J.E."/>
            <person name="Holder J."/>
            <person name="Sullivan T.D."/>
            <person name="Marty A.J."/>
            <person name="Carmen J.C."/>
            <person name="Chen Z."/>
            <person name="Ding L."/>
            <person name="Gujja S."/>
            <person name="Magrini V."/>
            <person name="Misas E."/>
            <person name="Mitreva M."/>
            <person name="Priest M."/>
            <person name="Saif S."/>
            <person name="Whiston E.A."/>
            <person name="Young S."/>
            <person name="Zeng Q."/>
            <person name="Goldman W.E."/>
            <person name="Mardis E.R."/>
            <person name="Taylor J.W."/>
            <person name="McEwen J.G."/>
            <person name="Clay O.K."/>
            <person name="Klein B.S."/>
            <person name="Cuomo C.A."/>
        </authorList>
    </citation>
    <scope>NUCLEOTIDE SEQUENCE [LARGE SCALE GENOMIC DNA]</scope>
    <source>
        <strain evidence="2">UAMH 139</strain>
    </source>
</reference>
<evidence type="ECO:0000313" key="2">
    <source>
        <dbReference type="Proteomes" id="UP000053573"/>
    </source>
</evidence>